<keyword evidence="2" id="KW-1185">Reference proteome</keyword>
<reference evidence="1 2" key="1">
    <citation type="journal article" date="2017" name="G3 (Bethesda)">
        <title>The Physical Genome Mapping of Anopheles albimanus Corrected Scaffold Misassemblies and Identified Interarm Rearrangements in Genus Anopheles.</title>
        <authorList>
            <person name="Artemov G.N."/>
            <person name="Peery A.N."/>
            <person name="Jiang X."/>
            <person name="Tu Z."/>
            <person name="Stegniy V.N."/>
            <person name="Sharakhova M.V."/>
            <person name="Sharakhov I.V."/>
        </authorList>
    </citation>
    <scope>NUCLEOTIDE SEQUENCE [LARGE SCALE GENOMIC DNA]</scope>
    <source>
        <strain evidence="1 2">ALBI9_A</strain>
    </source>
</reference>
<evidence type="ECO:0000313" key="1">
    <source>
        <dbReference type="EnsemblMetazoa" id="AALB014039-PA"/>
    </source>
</evidence>
<reference evidence="1" key="2">
    <citation type="submission" date="2022-08" db="UniProtKB">
        <authorList>
            <consortium name="EnsemblMetazoa"/>
        </authorList>
    </citation>
    <scope>IDENTIFICATION</scope>
    <source>
        <strain evidence="1">STECLA/ALBI9_A</strain>
    </source>
</reference>
<accession>A0A182FWJ4</accession>
<dbReference type="AlphaFoldDB" id="A0A182FWJ4"/>
<proteinExistence type="predicted"/>
<organism evidence="1 2">
    <name type="scientific">Anopheles albimanus</name>
    <name type="common">New world malaria mosquito</name>
    <dbReference type="NCBI Taxonomy" id="7167"/>
    <lineage>
        <taxon>Eukaryota</taxon>
        <taxon>Metazoa</taxon>
        <taxon>Ecdysozoa</taxon>
        <taxon>Arthropoda</taxon>
        <taxon>Hexapoda</taxon>
        <taxon>Insecta</taxon>
        <taxon>Pterygota</taxon>
        <taxon>Neoptera</taxon>
        <taxon>Endopterygota</taxon>
        <taxon>Diptera</taxon>
        <taxon>Nematocera</taxon>
        <taxon>Culicoidea</taxon>
        <taxon>Culicidae</taxon>
        <taxon>Anophelinae</taxon>
        <taxon>Anopheles</taxon>
    </lineage>
</organism>
<dbReference type="EnsemblMetazoa" id="AALB014039-RA">
    <property type="protein sequence ID" value="AALB014039-PA"/>
    <property type="gene ID" value="AALB014039"/>
</dbReference>
<protein>
    <submittedName>
        <fullName evidence="1">Uncharacterized protein</fullName>
    </submittedName>
</protein>
<sequence>MCIVSVGRISSPAARHTNPTH</sequence>
<name>A0A182FWJ4_ANOAL</name>
<dbReference type="VEuPathDB" id="VectorBase:AALB014039"/>
<evidence type="ECO:0000313" key="2">
    <source>
        <dbReference type="Proteomes" id="UP000069272"/>
    </source>
</evidence>
<dbReference type="Proteomes" id="UP000069272">
    <property type="component" value="Chromosome 2L"/>
</dbReference>